<dbReference type="RefSeq" id="WP_206579661.1">
    <property type="nucleotide sequence ID" value="NZ_JAFKCT010000009.1"/>
</dbReference>
<proteinExistence type="predicted"/>
<evidence type="ECO:0000313" key="2">
    <source>
        <dbReference type="Proteomes" id="UP000664317"/>
    </source>
</evidence>
<accession>A0ABS3C6Y3</accession>
<reference evidence="1 2" key="1">
    <citation type="submission" date="2021-03" db="EMBL/GenBank/DDBJ databases">
        <title>novel species isolated from a fishpond in China.</title>
        <authorList>
            <person name="Lu H."/>
            <person name="Cai Z."/>
        </authorList>
    </citation>
    <scope>NUCLEOTIDE SEQUENCE [LARGE SCALE GENOMIC DNA]</scope>
    <source>
        <strain evidence="1 2">H41</strain>
    </source>
</reference>
<gene>
    <name evidence="1" type="ORF">J0A68_18165</name>
</gene>
<evidence type="ECO:0000313" key="1">
    <source>
        <dbReference type="EMBL" id="MBN7812887.1"/>
    </source>
</evidence>
<comment type="caution">
    <text evidence="1">The sequence shown here is derived from an EMBL/GenBank/DDBJ whole genome shotgun (WGS) entry which is preliminary data.</text>
</comment>
<dbReference type="EMBL" id="JAFKCT010000009">
    <property type="protein sequence ID" value="MBN7812887.1"/>
    <property type="molecule type" value="Genomic_DNA"/>
</dbReference>
<organism evidence="1 2">
    <name type="scientific">Algoriphagus oliviformis</name>
    <dbReference type="NCBI Taxonomy" id="2811231"/>
    <lineage>
        <taxon>Bacteria</taxon>
        <taxon>Pseudomonadati</taxon>
        <taxon>Bacteroidota</taxon>
        <taxon>Cytophagia</taxon>
        <taxon>Cytophagales</taxon>
        <taxon>Cyclobacteriaceae</taxon>
        <taxon>Algoriphagus</taxon>
    </lineage>
</organism>
<sequence>MIVFKHDAQRKIRSHHVGYQLDAHEDHSRQHQRKEIPELFLYQITMVNPQPPYKENDDEKTLAQHKNINEGQQKQKDVEQLVFEQAVVIENKQWSGLDEYPVDRSI</sequence>
<protein>
    <submittedName>
        <fullName evidence="1">Uncharacterized protein</fullName>
    </submittedName>
</protein>
<dbReference type="Proteomes" id="UP000664317">
    <property type="component" value="Unassembled WGS sequence"/>
</dbReference>
<keyword evidence="2" id="KW-1185">Reference proteome</keyword>
<name>A0ABS3C6Y3_9BACT</name>